<evidence type="ECO:0000313" key="2">
    <source>
        <dbReference type="EMBL" id="OIJ84577.1"/>
    </source>
</evidence>
<dbReference type="InterPro" id="IPR021903">
    <property type="entry name" value="DUF3515"/>
</dbReference>
<accession>A0A1S2NSZ1</accession>
<dbReference type="PROSITE" id="PS51257">
    <property type="entry name" value="PROKAR_LIPOPROTEIN"/>
    <property type="match status" value="1"/>
</dbReference>
<name>A0A1S2NSZ1_9ACTN</name>
<dbReference type="STRING" id="1428652.BIV24_30795"/>
<feature type="signal peptide" evidence="1">
    <location>
        <begin position="1"/>
        <end position="23"/>
    </location>
</feature>
<sequence>METTSGRRLAQVGVIALCAAALAACGTSTRSYNVSGAPGGDSAACSSLVGKAPQKLGGYKRNDSDQKGTAVWGDGDVVLRCGNISDVPKSAPCSSVKGVDWVVNEKKTHDGVKTVLSYGRSPAAEITVSERIKDKDAVIGELSGIVSGLAKHEACAKGN</sequence>
<organism evidence="2 3">
    <name type="scientific">Streptomyces colonosanans</name>
    <dbReference type="NCBI Taxonomy" id="1428652"/>
    <lineage>
        <taxon>Bacteria</taxon>
        <taxon>Bacillati</taxon>
        <taxon>Actinomycetota</taxon>
        <taxon>Actinomycetes</taxon>
        <taxon>Kitasatosporales</taxon>
        <taxon>Streptomycetaceae</taxon>
        <taxon>Streptomyces</taxon>
    </lineage>
</organism>
<dbReference type="OrthoDB" id="4331648at2"/>
<protein>
    <recommendedName>
        <fullName evidence="4">DUF3515 domain-containing protein</fullName>
    </recommendedName>
</protein>
<evidence type="ECO:0000256" key="1">
    <source>
        <dbReference type="SAM" id="SignalP"/>
    </source>
</evidence>
<evidence type="ECO:0008006" key="4">
    <source>
        <dbReference type="Google" id="ProtNLM"/>
    </source>
</evidence>
<dbReference type="Pfam" id="PF12028">
    <property type="entry name" value="DUF3515"/>
    <property type="match status" value="1"/>
</dbReference>
<evidence type="ECO:0000313" key="3">
    <source>
        <dbReference type="Proteomes" id="UP000179935"/>
    </source>
</evidence>
<keyword evidence="3" id="KW-1185">Reference proteome</keyword>
<reference evidence="2 3" key="1">
    <citation type="submission" date="2016-10" db="EMBL/GenBank/DDBJ databases">
        <title>Genome sequence of Streptomyces sp. MUSC 93.</title>
        <authorList>
            <person name="Lee L.-H."/>
            <person name="Ser H.-L."/>
            <person name="Law J.W.-F."/>
        </authorList>
    </citation>
    <scope>NUCLEOTIDE SEQUENCE [LARGE SCALE GENOMIC DNA]</scope>
    <source>
        <strain evidence="2 3">MUSC 93</strain>
    </source>
</reference>
<gene>
    <name evidence="2" type="ORF">BIV24_30795</name>
</gene>
<dbReference type="AlphaFoldDB" id="A0A1S2NSZ1"/>
<proteinExistence type="predicted"/>
<dbReference type="Proteomes" id="UP000179935">
    <property type="component" value="Unassembled WGS sequence"/>
</dbReference>
<feature type="chain" id="PRO_5039185951" description="DUF3515 domain-containing protein" evidence="1">
    <location>
        <begin position="24"/>
        <end position="159"/>
    </location>
</feature>
<dbReference type="RefSeq" id="WP_071369753.1">
    <property type="nucleotide sequence ID" value="NZ_MLYP01000141.1"/>
</dbReference>
<comment type="caution">
    <text evidence="2">The sequence shown here is derived from an EMBL/GenBank/DDBJ whole genome shotgun (WGS) entry which is preliminary data.</text>
</comment>
<keyword evidence="1" id="KW-0732">Signal</keyword>
<dbReference type="EMBL" id="MLYP01000141">
    <property type="protein sequence ID" value="OIJ84577.1"/>
    <property type="molecule type" value="Genomic_DNA"/>
</dbReference>